<sequence>MIGTEFALPIFSLALSFGGDAVKVDDLTVH</sequence>
<evidence type="ECO:0000313" key="1">
    <source>
        <dbReference type="EMBL" id="QDT12811.1"/>
    </source>
</evidence>
<dbReference type="EMBL" id="CP036526">
    <property type="protein sequence ID" value="QDT12811.1"/>
    <property type="molecule type" value="Genomic_DNA"/>
</dbReference>
<gene>
    <name evidence="1" type="ORF">K239x_48230</name>
</gene>
<protein>
    <submittedName>
        <fullName evidence="1">Uncharacterized protein</fullName>
    </submittedName>
</protein>
<proteinExistence type="predicted"/>
<reference evidence="1 2" key="1">
    <citation type="submission" date="2019-02" db="EMBL/GenBank/DDBJ databases">
        <title>Deep-cultivation of Planctomycetes and their phenomic and genomic characterization uncovers novel biology.</title>
        <authorList>
            <person name="Wiegand S."/>
            <person name="Jogler M."/>
            <person name="Boedeker C."/>
            <person name="Pinto D."/>
            <person name="Vollmers J."/>
            <person name="Rivas-Marin E."/>
            <person name="Kohn T."/>
            <person name="Peeters S.H."/>
            <person name="Heuer A."/>
            <person name="Rast P."/>
            <person name="Oberbeckmann S."/>
            <person name="Bunk B."/>
            <person name="Jeske O."/>
            <person name="Meyerdierks A."/>
            <person name="Storesund J.E."/>
            <person name="Kallscheuer N."/>
            <person name="Luecker S."/>
            <person name="Lage O.M."/>
            <person name="Pohl T."/>
            <person name="Merkel B.J."/>
            <person name="Hornburger P."/>
            <person name="Mueller R.-W."/>
            <person name="Bruemmer F."/>
            <person name="Labrenz M."/>
            <person name="Spormann A.M."/>
            <person name="Op den Camp H."/>
            <person name="Overmann J."/>
            <person name="Amann R."/>
            <person name="Jetten M.S.M."/>
            <person name="Mascher T."/>
            <person name="Medema M.H."/>
            <person name="Devos D.P."/>
            <person name="Kaster A.-K."/>
            <person name="Ovreas L."/>
            <person name="Rohde M."/>
            <person name="Galperin M.Y."/>
            <person name="Jogler C."/>
        </authorList>
    </citation>
    <scope>NUCLEOTIDE SEQUENCE [LARGE SCALE GENOMIC DNA]</scope>
    <source>
        <strain evidence="1 2">K23_9</strain>
    </source>
</reference>
<organism evidence="1 2">
    <name type="scientific">Stieleria marina</name>
    <dbReference type="NCBI Taxonomy" id="1930275"/>
    <lineage>
        <taxon>Bacteria</taxon>
        <taxon>Pseudomonadati</taxon>
        <taxon>Planctomycetota</taxon>
        <taxon>Planctomycetia</taxon>
        <taxon>Pirellulales</taxon>
        <taxon>Pirellulaceae</taxon>
        <taxon>Stieleria</taxon>
    </lineage>
</organism>
<evidence type="ECO:0000313" key="2">
    <source>
        <dbReference type="Proteomes" id="UP000319817"/>
    </source>
</evidence>
<dbReference type="Proteomes" id="UP000319817">
    <property type="component" value="Chromosome"/>
</dbReference>
<name>A0A517P0B4_9BACT</name>
<keyword evidence="2" id="KW-1185">Reference proteome</keyword>
<accession>A0A517P0B4</accession>
<dbReference type="AlphaFoldDB" id="A0A517P0B4"/>